<feature type="transmembrane region" description="Helical" evidence="6">
    <location>
        <begin position="202"/>
        <end position="222"/>
    </location>
</feature>
<feature type="transmembrane region" description="Helical" evidence="6">
    <location>
        <begin position="482"/>
        <end position="505"/>
    </location>
</feature>
<evidence type="ECO:0000256" key="3">
    <source>
        <dbReference type="ARBA" id="ARBA00022989"/>
    </source>
</evidence>
<feature type="region of interest" description="Disordered" evidence="5">
    <location>
        <begin position="555"/>
        <end position="578"/>
    </location>
</feature>
<evidence type="ECO:0000256" key="4">
    <source>
        <dbReference type="ARBA" id="ARBA00023136"/>
    </source>
</evidence>
<protein>
    <submittedName>
        <fullName evidence="7">APC family permease</fullName>
    </submittedName>
</protein>
<keyword evidence="2 6" id="KW-0812">Transmembrane</keyword>
<evidence type="ECO:0000256" key="5">
    <source>
        <dbReference type="SAM" id="MobiDB-lite"/>
    </source>
</evidence>
<dbReference type="GO" id="GO:0016020">
    <property type="term" value="C:membrane"/>
    <property type="evidence" value="ECO:0007669"/>
    <property type="project" value="UniProtKB-SubCell"/>
</dbReference>
<feature type="transmembrane region" description="Helical" evidence="6">
    <location>
        <begin position="135"/>
        <end position="157"/>
    </location>
</feature>
<evidence type="ECO:0000256" key="2">
    <source>
        <dbReference type="ARBA" id="ARBA00022692"/>
    </source>
</evidence>
<feature type="transmembrane region" description="Helical" evidence="6">
    <location>
        <begin position="355"/>
        <end position="375"/>
    </location>
</feature>
<feature type="transmembrane region" description="Helical" evidence="6">
    <location>
        <begin position="46"/>
        <end position="70"/>
    </location>
</feature>
<evidence type="ECO:0000313" key="8">
    <source>
        <dbReference type="Proteomes" id="UP001147653"/>
    </source>
</evidence>
<dbReference type="Gene3D" id="1.20.1740.10">
    <property type="entry name" value="Amino acid/polyamine transporter I"/>
    <property type="match status" value="1"/>
</dbReference>
<keyword evidence="8" id="KW-1185">Reference proteome</keyword>
<feature type="transmembrane region" description="Helical" evidence="6">
    <location>
        <begin position="415"/>
        <end position="436"/>
    </location>
</feature>
<reference evidence="7" key="1">
    <citation type="submission" date="2022-10" db="EMBL/GenBank/DDBJ databases">
        <title>The WGS of Solirubrobacter phytolaccae KCTC 29190.</title>
        <authorList>
            <person name="Jiang Z."/>
        </authorList>
    </citation>
    <scope>NUCLEOTIDE SEQUENCE</scope>
    <source>
        <strain evidence="7">KCTC 29190</strain>
    </source>
</reference>
<feature type="transmembrane region" description="Helical" evidence="6">
    <location>
        <begin position="12"/>
        <end position="40"/>
    </location>
</feature>
<sequence length="578" mass="60430">MITTDSQLKRHVGFWGLLWTSVGSIIGSGWLFGALVAATVAGPSALIGWVLASGIVILLALVHAELAGLFPVSGGTSRFPHYAFGNFAGMTFGWASYLQAAATAPIEVLAAIQYMSTTSWGHGLYNASGTLTHQGMLVATGLMLCFVILNLIGIRWLSRANSAITVWKVLIPVGTVVVLLATHFHPGNFTAGGGFFVHDGGAIHAILVSLPTGGIVFALLGFEQATQLGGEAKNPGRDLPRAVITSILIGAALYTLLQFAFIGSLDPKLLVEHTWTGLGAGSTDPAVVALNAGPFYAIASVAGLAWIAFILRLDAVVSPFGSGLIYLTTSSRISHAMARNGSIPEQFERTSRRTLVPVFGVLFSTAIGLLFLLPFPSWSKLVGIVTSASVLMYASAPLALGALRKSKPDLPRVYRLPAAGVLAPLAFVCATWIMYWSGWQTLTTLMAAMLVGYALIAFSYAFKLNPAATKVEWRAALWIGPYLLGMLVISYFGGFGAGGIIGGVGPFNDVLADGGNNALGLVGGLVASAAWSLVVYRLAVALRLPEEAVDRAVEGVDPGPAGEEAPPVPERVLVTSPA</sequence>
<dbReference type="Pfam" id="PF13520">
    <property type="entry name" value="AA_permease_2"/>
    <property type="match status" value="1"/>
</dbReference>
<comment type="subcellular location">
    <subcellularLocation>
        <location evidence="1">Membrane</location>
        <topology evidence="1">Multi-pass membrane protein</topology>
    </subcellularLocation>
</comment>
<accession>A0A9X3N7S1</accession>
<proteinExistence type="predicted"/>
<name>A0A9X3N7S1_9ACTN</name>
<feature type="transmembrane region" description="Helical" evidence="6">
    <location>
        <begin position="517"/>
        <end position="536"/>
    </location>
</feature>
<feature type="transmembrane region" description="Helical" evidence="6">
    <location>
        <begin position="243"/>
        <end position="265"/>
    </location>
</feature>
<dbReference type="AlphaFoldDB" id="A0A9X3N7S1"/>
<dbReference type="InterPro" id="IPR002293">
    <property type="entry name" value="AA/rel_permease1"/>
</dbReference>
<organism evidence="7 8">
    <name type="scientific">Solirubrobacter phytolaccae</name>
    <dbReference type="NCBI Taxonomy" id="1404360"/>
    <lineage>
        <taxon>Bacteria</taxon>
        <taxon>Bacillati</taxon>
        <taxon>Actinomycetota</taxon>
        <taxon>Thermoleophilia</taxon>
        <taxon>Solirubrobacterales</taxon>
        <taxon>Solirubrobacteraceae</taxon>
        <taxon>Solirubrobacter</taxon>
    </lineage>
</organism>
<keyword evidence="4 6" id="KW-0472">Membrane</keyword>
<evidence type="ECO:0000313" key="7">
    <source>
        <dbReference type="EMBL" id="MDA0180030.1"/>
    </source>
</evidence>
<gene>
    <name evidence="7" type="ORF">OJ997_06965</name>
</gene>
<comment type="caution">
    <text evidence="7">The sequence shown here is derived from an EMBL/GenBank/DDBJ whole genome shotgun (WGS) entry which is preliminary data.</text>
</comment>
<dbReference type="InterPro" id="IPR052962">
    <property type="entry name" value="AA_Transporter_AGT"/>
</dbReference>
<dbReference type="Proteomes" id="UP001147653">
    <property type="component" value="Unassembled WGS sequence"/>
</dbReference>
<dbReference type="EMBL" id="JAPDDP010000009">
    <property type="protein sequence ID" value="MDA0180030.1"/>
    <property type="molecule type" value="Genomic_DNA"/>
</dbReference>
<feature type="transmembrane region" description="Helical" evidence="6">
    <location>
        <begin position="442"/>
        <end position="462"/>
    </location>
</feature>
<dbReference type="PANTHER" id="PTHR47547">
    <property type="match status" value="1"/>
</dbReference>
<feature type="compositionally biased region" description="Low complexity" evidence="5">
    <location>
        <begin position="555"/>
        <end position="565"/>
    </location>
</feature>
<evidence type="ECO:0000256" key="1">
    <source>
        <dbReference type="ARBA" id="ARBA00004141"/>
    </source>
</evidence>
<feature type="transmembrane region" description="Helical" evidence="6">
    <location>
        <begin position="381"/>
        <end position="403"/>
    </location>
</feature>
<feature type="transmembrane region" description="Helical" evidence="6">
    <location>
        <begin position="285"/>
        <end position="311"/>
    </location>
</feature>
<dbReference type="GO" id="GO:0022857">
    <property type="term" value="F:transmembrane transporter activity"/>
    <property type="evidence" value="ECO:0007669"/>
    <property type="project" value="InterPro"/>
</dbReference>
<feature type="transmembrane region" description="Helical" evidence="6">
    <location>
        <begin position="164"/>
        <end position="182"/>
    </location>
</feature>
<keyword evidence="3 6" id="KW-1133">Transmembrane helix</keyword>
<dbReference type="PANTHER" id="PTHR47547:SF1">
    <property type="entry name" value="ASPARTATE-PROTON SYMPORTER"/>
    <property type="match status" value="1"/>
</dbReference>
<evidence type="ECO:0000256" key="6">
    <source>
        <dbReference type="SAM" id="Phobius"/>
    </source>
</evidence>
<feature type="transmembrane region" description="Helical" evidence="6">
    <location>
        <begin position="91"/>
        <end position="115"/>
    </location>
</feature>
<dbReference type="RefSeq" id="WP_270024340.1">
    <property type="nucleotide sequence ID" value="NZ_JAPDDP010000009.1"/>
</dbReference>